<evidence type="ECO:0000259" key="7">
    <source>
        <dbReference type="Pfam" id="PF01435"/>
    </source>
</evidence>
<dbReference type="CDD" id="cd07331">
    <property type="entry name" value="M48C_Oma1_like"/>
    <property type="match status" value="1"/>
</dbReference>
<dbReference type="PANTHER" id="PTHR22726:SF1">
    <property type="entry name" value="METALLOENDOPEPTIDASE OMA1, MITOCHONDRIAL"/>
    <property type="match status" value="1"/>
</dbReference>
<dbReference type="PANTHER" id="PTHR22726">
    <property type="entry name" value="METALLOENDOPEPTIDASE OMA1"/>
    <property type="match status" value="1"/>
</dbReference>
<evidence type="ECO:0000256" key="6">
    <source>
        <dbReference type="RuleBase" id="RU003983"/>
    </source>
</evidence>
<sequence length="268" mass="29623">MTSKTIRNLLLTGLVFVLAACATVPITGRKQMNLFPEREMIATSLTQYDAFLKENKLSKDKAKVAMVKSCGDRIAKAVEEFMNANGMGDRVANFQWEFNLVEDDTPNAWCMPGGKVVFYTGILPYTQTETGLAVVMGHEIAHAVARHGNERMSQQMGIQALGQGLAIALNEKPAETQQIWMTAFGVGANVGVMLPFSRSHENEADKMGLIFMAMAGYDPSEAVEFWKRMGESGGQKPPEFLSTHPADDTRVANLKAFLPEAMKYYKKR</sequence>
<dbReference type="AlphaFoldDB" id="A0A2V3ZXV7"/>
<name>A0A2V3ZXV7_9BACT</name>
<evidence type="ECO:0000256" key="4">
    <source>
        <dbReference type="ARBA" id="ARBA00022833"/>
    </source>
</evidence>
<keyword evidence="9" id="KW-1185">Reference proteome</keyword>
<evidence type="ECO:0000313" key="8">
    <source>
        <dbReference type="EMBL" id="PXY01289.1"/>
    </source>
</evidence>
<evidence type="ECO:0000256" key="5">
    <source>
        <dbReference type="ARBA" id="ARBA00023049"/>
    </source>
</evidence>
<protein>
    <submittedName>
        <fullName evidence="8">Peptidase M48</fullName>
    </submittedName>
</protein>
<evidence type="ECO:0000313" key="9">
    <source>
        <dbReference type="Proteomes" id="UP000248079"/>
    </source>
</evidence>
<dbReference type="Proteomes" id="UP000248079">
    <property type="component" value="Unassembled WGS sequence"/>
</dbReference>
<dbReference type="InterPro" id="IPR001915">
    <property type="entry name" value="Peptidase_M48"/>
</dbReference>
<dbReference type="Gene3D" id="3.30.2010.10">
    <property type="entry name" value="Metalloproteases ('zincins'), catalytic domain"/>
    <property type="match status" value="1"/>
</dbReference>
<dbReference type="OrthoDB" id="9810445at2"/>
<keyword evidence="3 6" id="KW-0378">Hydrolase</keyword>
<evidence type="ECO:0000256" key="1">
    <source>
        <dbReference type="ARBA" id="ARBA00022670"/>
    </source>
</evidence>
<dbReference type="RefSeq" id="WP_110360919.1">
    <property type="nucleotide sequence ID" value="NZ_QFLI01000004.1"/>
</dbReference>
<keyword evidence="1 6" id="KW-0645">Protease</keyword>
<dbReference type="PROSITE" id="PS51257">
    <property type="entry name" value="PROKAR_LIPOPROTEIN"/>
    <property type="match status" value="1"/>
</dbReference>
<gene>
    <name evidence="8" type="ORF">DF185_11640</name>
</gene>
<organism evidence="8 9">
    <name type="scientific">Marinifilum breve</name>
    <dbReference type="NCBI Taxonomy" id="2184082"/>
    <lineage>
        <taxon>Bacteria</taxon>
        <taxon>Pseudomonadati</taxon>
        <taxon>Bacteroidota</taxon>
        <taxon>Bacteroidia</taxon>
        <taxon>Marinilabiliales</taxon>
        <taxon>Marinifilaceae</taxon>
    </lineage>
</organism>
<comment type="caution">
    <text evidence="8">The sequence shown here is derived from an EMBL/GenBank/DDBJ whole genome shotgun (WGS) entry which is preliminary data.</text>
</comment>
<keyword evidence="4 6" id="KW-0862">Zinc</keyword>
<feature type="domain" description="Peptidase M48" evidence="7">
    <location>
        <begin position="74"/>
        <end position="256"/>
    </location>
</feature>
<reference evidence="8 9" key="1">
    <citation type="submission" date="2018-05" db="EMBL/GenBank/DDBJ databases">
        <title>Marinifilum breve JC075T sp. nov., a marine bacterium isolated from Yongle Blue Hole in the South China Sea.</title>
        <authorList>
            <person name="Fu T."/>
        </authorList>
    </citation>
    <scope>NUCLEOTIDE SEQUENCE [LARGE SCALE GENOMIC DNA]</scope>
    <source>
        <strain evidence="8 9">JC075</strain>
    </source>
</reference>
<dbReference type="Pfam" id="PF01435">
    <property type="entry name" value="Peptidase_M48"/>
    <property type="match status" value="1"/>
</dbReference>
<dbReference type="GO" id="GO:0046872">
    <property type="term" value="F:metal ion binding"/>
    <property type="evidence" value="ECO:0007669"/>
    <property type="project" value="UniProtKB-KW"/>
</dbReference>
<keyword evidence="5 6" id="KW-0482">Metalloprotease</keyword>
<accession>A0A2V3ZXV7</accession>
<dbReference type="InterPro" id="IPR051156">
    <property type="entry name" value="Mito/Outer_Membr_Metalloprot"/>
</dbReference>
<dbReference type="GO" id="GO:0016020">
    <property type="term" value="C:membrane"/>
    <property type="evidence" value="ECO:0007669"/>
    <property type="project" value="TreeGrafter"/>
</dbReference>
<proteinExistence type="inferred from homology"/>
<keyword evidence="2" id="KW-0479">Metal-binding</keyword>
<dbReference type="GO" id="GO:0051603">
    <property type="term" value="P:proteolysis involved in protein catabolic process"/>
    <property type="evidence" value="ECO:0007669"/>
    <property type="project" value="TreeGrafter"/>
</dbReference>
<dbReference type="EMBL" id="QFLI01000004">
    <property type="protein sequence ID" value="PXY01289.1"/>
    <property type="molecule type" value="Genomic_DNA"/>
</dbReference>
<comment type="similarity">
    <text evidence="6">Belongs to the peptidase M48 family.</text>
</comment>
<comment type="cofactor">
    <cofactor evidence="6">
        <name>Zn(2+)</name>
        <dbReference type="ChEBI" id="CHEBI:29105"/>
    </cofactor>
    <text evidence="6">Binds 1 zinc ion per subunit.</text>
</comment>
<evidence type="ECO:0000256" key="3">
    <source>
        <dbReference type="ARBA" id="ARBA00022801"/>
    </source>
</evidence>
<dbReference type="GO" id="GO:0004222">
    <property type="term" value="F:metalloendopeptidase activity"/>
    <property type="evidence" value="ECO:0007669"/>
    <property type="project" value="InterPro"/>
</dbReference>
<evidence type="ECO:0000256" key="2">
    <source>
        <dbReference type="ARBA" id="ARBA00022723"/>
    </source>
</evidence>